<dbReference type="GO" id="GO:0016301">
    <property type="term" value="F:kinase activity"/>
    <property type="evidence" value="ECO:0007669"/>
    <property type="project" value="UniProtKB-KW"/>
</dbReference>
<dbReference type="PANTHER" id="PTHR46148">
    <property type="entry name" value="CHROMO DOMAIN-CONTAINING PROTEIN"/>
    <property type="match status" value="1"/>
</dbReference>
<reference evidence="3" key="1">
    <citation type="journal article" date="2019" name="Plant Biotechnol. J.">
        <title>Genome sequencing of the Australian wild diploid species Gossypium australe highlights disease resistance and delayed gland morphogenesis.</title>
        <authorList>
            <person name="Cai Y."/>
            <person name="Cai X."/>
            <person name="Wang Q."/>
            <person name="Wang P."/>
            <person name="Zhang Y."/>
            <person name="Cai C."/>
            <person name="Xu Y."/>
            <person name="Wang K."/>
            <person name="Zhou Z."/>
            <person name="Wang C."/>
            <person name="Geng S."/>
            <person name="Li B."/>
            <person name="Dong Q."/>
            <person name="Hou Y."/>
            <person name="Wang H."/>
            <person name="Ai P."/>
            <person name="Liu Z."/>
            <person name="Yi F."/>
            <person name="Sun M."/>
            <person name="An G."/>
            <person name="Cheng J."/>
            <person name="Zhang Y."/>
            <person name="Shi Q."/>
            <person name="Xie Y."/>
            <person name="Shi X."/>
            <person name="Chang Y."/>
            <person name="Huang F."/>
            <person name="Chen Y."/>
            <person name="Hong S."/>
            <person name="Mi L."/>
            <person name="Sun Q."/>
            <person name="Zhang L."/>
            <person name="Zhou B."/>
            <person name="Peng R."/>
            <person name="Zhang X."/>
            <person name="Liu F."/>
        </authorList>
    </citation>
    <scope>NUCLEOTIDE SEQUENCE [LARGE SCALE GENOMIC DNA]</scope>
    <source>
        <strain evidence="3">cv. PA1801</strain>
    </source>
</reference>
<comment type="caution">
    <text evidence="2">The sequence shown here is derived from an EMBL/GenBank/DDBJ whole genome shotgun (WGS) entry which is preliminary data.</text>
</comment>
<dbReference type="Pfam" id="PF24626">
    <property type="entry name" value="SH3_Tf2-1"/>
    <property type="match status" value="1"/>
</dbReference>
<sequence length="157" mass="18333">MLCLGISRQLGKVLTVGRTELKENQIHGVDLVRETEEKVFLKVSPWKKVLRFSRKGKLSPRFIRPYEITERIGPLEKIHDVFHVSTLRRYRSDPLHVITSTEVKIQPDMTYGEELVKILAREVKQHGVEDATWEPDEAMRNQYPNFFTSKIFGDENP</sequence>
<dbReference type="OrthoDB" id="1909122at2759"/>
<gene>
    <name evidence="2" type="ORF">EPI10_006632</name>
</gene>
<dbReference type="Proteomes" id="UP000325315">
    <property type="component" value="Unassembled WGS sequence"/>
</dbReference>
<keyword evidence="2" id="KW-0418">Kinase</keyword>
<keyword evidence="2" id="KW-0675">Receptor</keyword>
<keyword evidence="2" id="KW-0808">Transferase</keyword>
<protein>
    <submittedName>
        <fullName evidence="2">Receptor-like protein kinase</fullName>
    </submittedName>
</protein>
<proteinExistence type="predicted"/>
<dbReference type="EMBL" id="SMMG02000002">
    <property type="protein sequence ID" value="KAA3484556.1"/>
    <property type="molecule type" value="Genomic_DNA"/>
</dbReference>
<feature type="domain" description="Tf2-1-like SH3-like" evidence="1">
    <location>
        <begin position="37"/>
        <end position="91"/>
    </location>
</feature>
<organism evidence="2 3">
    <name type="scientific">Gossypium australe</name>
    <dbReference type="NCBI Taxonomy" id="47621"/>
    <lineage>
        <taxon>Eukaryota</taxon>
        <taxon>Viridiplantae</taxon>
        <taxon>Streptophyta</taxon>
        <taxon>Embryophyta</taxon>
        <taxon>Tracheophyta</taxon>
        <taxon>Spermatophyta</taxon>
        <taxon>Magnoliopsida</taxon>
        <taxon>eudicotyledons</taxon>
        <taxon>Gunneridae</taxon>
        <taxon>Pentapetalae</taxon>
        <taxon>rosids</taxon>
        <taxon>malvids</taxon>
        <taxon>Malvales</taxon>
        <taxon>Malvaceae</taxon>
        <taxon>Malvoideae</taxon>
        <taxon>Gossypium</taxon>
    </lineage>
</organism>
<dbReference type="InterPro" id="IPR056924">
    <property type="entry name" value="SH3_Tf2-1"/>
</dbReference>
<evidence type="ECO:0000313" key="2">
    <source>
        <dbReference type="EMBL" id="KAA3484556.1"/>
    </source>
</evidence>
<keyword evidence="3" id="KW-1185">Reference proteome</keyword>
<dbReference type="PANTHER" id="PTHR46148:SF44">
    <property type="entry name" value="GAG-POL POLYPROTEIN"/>
    <property type="match status" value="1"/>
</dbReference>
<evidence type="ECO:0000259" key="1">
    <source>
        <dbReference type="Pfam" id="PF24626"/>
    </source>
</evidence>
<evidence type="ECO:0000313" key="3">
    <source>
        <dbReference type="Proteomes" id="UP000325315"/>
    </source>
</evidence>
<dbReference type="AlphaFoldDB" id="A0A5B6WTE1"/>
<accession>A0A5B6WTE1</accession>
<name>A0A5B6WTE1_9ROSI</name>